<dbReference type="Gene3D" id="1.10.260.40">
    <property type="entry name" value="lambda repressor-like DNA-binding domains"/>
    <property type="match status" value="1"/>
</dbReference>
<dbReference type="PANTHER" id="PTHR35010">
    <property type="entry name" value="BLL4672 PROTEIN-RELATED"/>
    <property type="match status" value="1"/>
</dbReference>
<dbReference type="InterPro" id="IPR041413">
    <property type="entry name" value="MLTR_LBD"/>
</dbReference>
<dbReference type="Pfam" id="PF17765">
    <property type="entry name" value="MLTR_LBD"/>
    <property type="match status" value="1"/>
</dbReference>
<evidence type="ECO:0000259" key="2">
    <source>
        <dbReference type="PROSITE" id="PS50943"/>
    </source>
</evidence>
<dbReference type="SUPFAM" id="SSF47413">
    <property type="entry name" value="lambda repressor-like DNA-binding domains"/>
    <property type="match status" value="1"/>
</dbReference>
<reference evidence="3" key="1">
    <citation type="submission" date="2021-03" db="EMBL/GenBank/DDBJ databases">
        <title>Whole genome shotgun sequence of Actinoplanes consettensis NBRC 14913.</title>
        <authorList>
            <person name="Komaki H."/>
            <person name="Tamura T."/>
        </authorList>
    </citation>
    <scope>NUCLEOTIDE SEQUENCE</scope>
    <source>
        <strain evidence="3">NBRC 14913</strain>
    </source>
</reference>
<comment type="caution">
    <text evidence="3">The sequence shown here is derived from an EMBL/GenBank/DDBJ whole genome shotgun (WGS) entry which is preliminary data.</text>
</comment>
<dbReference type="EMBL" id="BOQP01000023">
    <property type="protein sequence ID" value="GIM75401.1"/>
    <property type="molecule type" value="Genomic_DNA"/>
</dbReference>
<evidence type="ECO:0000313" key="4">
    <source>
        <dbReference type="Proteomes" id="UP000680865"/>
    </source>
</evidence>
<dbReference type="Pfam" id="PF13560">
    <property type="entry name" value="HTH_31"/>
    <property type="match status" value="1"/>
</dbReference>
<dbReference type="AlphaFoldDB" id="A0A919VSZ8"/>
<dbReference type="Proteomes" id="UP000680865">
    <property type="component" value="Unassembled WGS sequence"/>
</dbReference>
<accession>A0A919VSZ8</accession>
<dbReference type="GO" id="GO:0003677">
    <property type="term" value="F:DNA binding"/>
    <property type="evidence" value="ECO:0007669"/>
    <property type="project" value="InterPro"/>
</dbReference>
<dbReference type="Gene3D" id="3.30.450.180">
    <property type="match status" value="1"/>
</dbReference>
<dbReference type="InterPro" id="IPR010982">
    <property type="entry name" value="Lambda_DNA-bd_dom_sf"/>
</dbReference>
<sequence length="269" mass="30066">MHREALGQFLRSRRERTDPAELGLPLRNRRTPGLRRSEVAELANISEIHYTQIEQARGSQPSPDVLGAVARVLRFTTGETQHLFDLAEQAPPRPAEPAMELSGRTRQLIESLPVPVLVCSARLDVIGQNRASVELLEDFAAGRAADRNLARRHFLPPDHDDVWGSPGLNALSRFAAARLRSARARYPDDLTTRDLVDELRDRSERFEQMWQEAPVGFLRDTAVEVTEVRIGQATLTCEVTDIPERDQYLVFLPAAPDAPAGRDPDQLVG</sequence>
<dbReference type="PROSITE" id="PS50943">
    <property type="entry name" value="HTH_CROC1"/>
    <property type="match status" value="1"/>
</dbReference>
<keyword evidence="4" id="KW-1185">Reference proteome</keyword>
<feature type="domain" description="HTH cro/C1-type" evidence="2">
    <location>
        <begin position="26"/>
        <end position="80"/>
    </location>
</feature>
<protein>
    <submittedName>
        <fullName evidence="3">Transcriptional regulator</fullName>
    </submittedName>
</protein>
<evidence type="ECO:0000256" key="1">
    <source>
        <dbReference type="SAM" id="MobiDB-lite"/>
    </source>
</evidence>
<dbReference type="SMART" id="SM00530">
    <property type="entry name" value="HTH_XRE"/>
    <property type="match status" value="1"/>
</dbReference>
<dbReference type="RefSeq" id="WP_212999218.1">
    <property type="nucleotide sequence ID" value="NZ_BAAATW010000002.1"/>
</dbReference>
<dbReference type="CDD" id="cd00093">
    <property type="entry name" value="HTH_XRE"/>
    <property type="match status" value="1"/>
</dbReference>
<proteinExistence type="predicted"/>
<evidence type="ECO:0000313" key="3">
    <source>
        <dbReference type="EMBL" id="GIM75401.1"/>
    </source>
</evidence>
<dbReference type="InterPro" id="IPR001387">
    <property type="entry name" value="Cro/C1-type_HTH"/>
</dbReference>
<gene>
    <name evidence="3" type="ORF">Aco04nite_45200</name>
</gene>
<dbReference type="PANTHER" id="PTHR35010:SF2">
    <property type="entry name" value="BLL4672 PROTEIN"/>
    <property type="match status" value="1"/>
</dbReference>
<name>A0A919VSZ8_9ACTN</name>
<feature type="region of interest" description="Disordered" evidence="1">
    <location>
        <begin position="1"/>
        <end position="28"/>
    </location>
</feature>
<organism evidence="3 4">
    <name type="scientific">Winogradskya consettensis</name>
    <dbReference type="NCBI Taxonomy" id="113560"/>
    <lineage>
        <taxon>Bacteria</taxon>
        <taxon>Bacillati</taxon>
        <taxon>Actinomycetota</taxon>
        <taxon>Actinomycetes</taxon>
        <taxon>Micromonosporales</taxon>
        <taxon>Micromonosporaceae</taxon>
        <taxon>Winogradskya</taxon>
    </lineage>
</organism>